<evidence type="ECO:0000313" key="2">
    <source>
        <dbReference type="Proteomes" id="UP000034588"/>
    </source>
</evidence>
<proteinExistence type="predicted"/>
<evidence type="ECO:0000313" key="1">
    <source>
        <dbReference type="EMBL" id="KKW12835.1"/>
    </source>
</evidence>
<protein>
    <submittedName>
        <fullName evidence="1">Uncharacterized protein</fullName>
    </submittedName>
</protein>
<dbReference type="Proteomes" id="UP000034588">
    <property type="component" value="Unassembled WGS sequence"/>
</dbReference>
<reference evidence="1 2" key="1">
    <citation type="journal article" date="2015" name="Nature">
        <title>rRNA introns, odd ribosomes, and small enigmatic genomes across a large radiation of phyla.</title>
        <authorList>
            <person name="Brown C.T."/>
            <person name="Hug L.A."/>
            <person name="Thomas B.C."/>
            <person name="Sharon I."/>
            <person name="Castelle C.J."/>
            <person name="Singh A."/>
            <person name="Wilkins M.J."/>
            <person name="Williams K.H."/>
            <person name="Banfield J.F."/>
        </authorList>
    </citation>
    <scope>NUCLEOTIDE SEQUENCE [LARGE SCALE GENOMIC DNA]</scope>
</reference>
<dbReference type="EMBL" id="LCQD01000008">
    <property type="protein sequence ID" value="KKW12835.1"/>
    <property type="molecule type" value="Genomic_DNA"/>
</dbReference>
<comment type="caution">
    <text evidence="1">The sequence shown here is derived from an EMBL/GenBank/DDBJ whole genome shotgun (WGS) entry which is preliminary data.</text>
</comment>
<dbReference type="AlphaFoldDB" id="A0A0G1W2N2"/>
<sequence>MKKPIENTTNPTVTRRGILNMQVCVPSSWNNDRITQFANANNPCGTRAGWFIRKKGSPYLSGDPERCPCESRANFVHVMLDA</sequence>
<name>A0A0G1W2N2_9BACT</name>
<organism evidence="1 2">
    <name type="scientific">Candidatus Gottesmanbacteria bacterium GW2011_GWB1_49_7</name>
    <dbReference type="NCBI Taxonomy" id="1618448"/>
    <lineage>
        <taxon>Bacteria</taxon>
        <taxon>Candidatus Gottesmaniibacteriota</taxon>
    </lineage>
</organism>
<accession>A0A0G1W2N2</accession>
<gene>
    <name evidence="1" type="ORF">UY48_C0008G0010</name>
</gene>